<comment type="caution">
    <text evidence="1">The sequence shown here is derived from an EMBL/GenBank/DDBJ whole genome shotgun (WGS) entry which is preliminary data.</text>
</comment>
<evidence type="ECO:0000313" key="1">
    <source>
        <dbReference type="EMBL" id="KAJ7320942.1"/>
    </source>
</evidence>
<dbReference type="Proteomes" id="UP001218218">
    <property type="component" value="Unassembled WGS sequence"/>
</dbReference>
<dbReference type="EMBL" id="JARIHO010000052">
    <property type="protein sequence ID" value="KAJ7320942.1"/>
    <property type="molecule type" value="Genomic_DNA"/>
</dbReference>
<proteinExistence type="predicted"/>
<accession>A0AAD7EFN3</accession>
<keyword evidence="2" id="KW-1185">Reference proteome</keyword>
<evidence type="ECO:0000313" key="2">
    <source>
        <dbReference type="Proteomes" id="UP001218218"/>
    </source>
</evidence>
<protein>
    <submittedName>
        <fullName evidence="1">Uncharacterized protein</fullName>
    </submittedName>
</protein>
<reference evidence="1" key="1">
    <citation type="submission" date="2023-03" db="EMBL/GenBank/DDBJ databases">
        <title>Massive genome expansion in bonnet fungi (Mycena s.s.) driven by repeated elements and novel gene families across ecological guilds.</title>
        <authorList>
            <consortium name="Lawrence Berkeley National Laboratory"/>
            <person name="Harder C.B."/>
            <person name="Miyauchi S."/>
            <person name="Viragh M."/>
            <person name="Kuo A."/>
            <person name="Thoen E."/>
            <person name="Andreopoulos B."/>
            <person name="Lu D."/>
            <person name="Skrede I."/>
            <person name="Drula E."/>
            <person name="Henrissat B."/>
            <person name="Morin E."/>
            <person name="Kohler A."/>
            <person name="Barry K."/>
            <person name="LaButti K."/>
            <person name="Morin E."/>
            <person name="Salamov A."/>
            <person name="Lipzen A."/>
            <person name="Mereny Z."/>
            <person name="Hegedus B."/>
            <person name="Baldrian P."/>
            <person name="Stursova M."/>
            <person name="Weitz H."/>
            <person name="Taylor A."/>
            <person name="Grigoriev I.V."/>
            <person name="Nagy L.G."/>
            <person name="Martin F."/>
            <person name="Kauserud H."/>
        </authorList>
    </citation>
    <scope>NUCLEOTIDE SEQUENCE</scope>
    <source>
        <strain evidence="1">CBHHK002</strain>
    </source>
</reference>
<dbReference type="AlphaFoldDB" id="A0AAD7EFN3"/>
<sequence length="335" mass="37027">MGLDSEPPVYSESGIYSNLLLCRGRGFPLYHPAPRTRLPEEYRRTGVAIGDVGTVTVEGDFDFFFNIYLPANDPINIDAPEDFVPLSAYRSRDVSDYNFDPGNHVSTDSIYERSGSFHNSTLGGDFVFNCMGPNGAVLALPHGGYLEKLGKLAFMRQYAAKNAKSWYKYLNGTRGCELVNGSLFLITGCEKARSWGMATFHHVSAQNEFQLSFSPTTDAVDGFKYRWQGAYCRSKHADPPLDDSPLNQTTFIHAFTISLPETIWETLFGDVAIRQLVDSPASMDKSGRGFVPYGSQGSLFTSFYNFFSENAPTGGRQCTGQDGIILDASPIPKVR</sequence>
<name>A0AAD7EFN3_9AGAR</name>
<gene>
    <name evidence="1" type="ORF">DFH08DRAFT_713138</name>
</gene>
<organism evidence="1 2">
    <name type="scientific">Mycena albidolilacea</name>
    <dbReference type="NCBI Taxonomy" id="1033008"/>
    <lineage>
        <taxon>Eukaryota</taxon>
        <taxon>Fungi</taxon>
        <taxon>Dikarya</taxon>
        <taxon>Basidiomycota</taxon>
        <taxon>Agaricomycotina</taxon>
        <taxon>Agaricomycetes</taxon>
        <taxon>Agaricomycetidae</taxon>
        <taxon>Agaricales</taxon>
        <taxon>Marasmiineae</taxon>
        <taxon>Mycenaceae</taxon>
        <taxon>Mycena</taxon>
    </lineage>
</organism>